<keyword evidence="2" id="KW-1185">Reference proteome</keyword>
<accession>A0AAE1BAT3</accession>
<protein>
    <submittedName>
        <fullName evidence="1">Uncharacterized protein</fullName>
    </submittedName>
</protein>
<gene>
    <name evidence="1" type="ORF">RRG08_048379</name>
</gene>
<organism evidence="1 2">
    <name type="scientific">Elysia crispata</name>
    <name type="common">lettuce slug</name>
    <dbReference type="NCBI Taxonomy" id="231223"/>
    <lineage>
        <taxon>Eukaryota</taxon>
        <taxon>Metazoa</taxon>
        <taxon>Spiralia</taxon>
        <taxon>Lophotrochozoa</taxon>
        <taxon>Mollusca</taxon>
        <taxon>Gastropoda</taxon>
        <taxon>Heterobranchia</taxon>
        <taxon>Euthyneura</taxon>
        <taxon>Panpulmonata</taxon>
        <taxon>Sacoglossa</taxon>
        <taxon>Placobranchoidea</taxon>
        <taxon>Plakobranchidae</taxon>
        <taxon>Elysia</taxon>
    </lineage>
</organism>
<dbReference type="EMBL" id="JAWDGP010000283">
    <property type="protein sequence ID" value="KAK3801792.1"/>
    <property type="molecule type" value="Genomic_DNA"/>
</dbReference>
<reference evidence="1" key="1">
    <citation type="journal article" date="2023" name="G3 (Bethesda)">
        <title>A reference genome for the long-term kleptoplast-retaining sea slug Elysia crispata morphotype clarki.</title>
        <authorList>
            <person name="Eastman K.E."/>
            <person name="Pendleton A.L."/>
            <person name="Shaikh M.A."/>
            <person name="Suttiyut T."/>
            <person name="Ogas R."/>
            <person name="Tomko P."/>
            <person name="Gavelis G."/>
            <person name="Widhalm J.R."/>
            <person name="Wisecaver J.H."/>
        </authorList>
    </citation>
    <scope>NUCLEOTIDE SEQUENCE</scope>
    <source>
        <strain evidence="1">ECLA1</strain>
    </source>
</reference>
<evidence type="ECO:0000313" key="1">
    <source>
        <dbReference type="EMBL" id="KAK3801792.1"/>
    </source>
</evidence>
<evidence type="ECO:0000313" key="2">
    <source>
        <dbReference type="Proteomes" id="UP001283361"/>
    </source>
</evidence>
<proteinExistence type="predicted"/>
<dbReference type="AlphaFoldDB" id="A0AAE1BAT3"/>
<dbReference type="Proteomes" id="UP001283361">
    <property type="component" value="Unassembled WGS sequence"/>
</dbReference>
<name>A0AAE1BAT3_9GAST</name>
<sequence>MTLKGKVCFVSKGLRHKDKFRVYWTARSGTALCKASTLFLGFETLMLGDTSAVWKDQATGADKICPQDLRDEKQVKVVSSTTPASLGHNNQKTSCLVNLSKDSGRESGVLRRLQ</sequence>
<comment type="caution">
    <text evidence="1">The sequence shown here is derived from an EMBL/GenBank/DDBJ whole genome shotgun (WGS) entry which is preliminary data.</text>
</comment>